<evidence type="ECO:0000313" key="1">
    <source>
        <dbReference type="EMBL" id="MBO2459855.1"/>
    </source>
</evidence>
<dbReference type="EMBL" id="JAGEPF010000012">
    <property type="protein sequence ID" value="MBO2459855.1"/>
    <property type="molecule type" value="Genomic_DNA"/>
</dbReference>
<name>A0ABS3RSW8_9ACTN</name>
<keyword evidence="2" id="KW-1185">Reference proteome</keyword>
<comment type="caution">
    <text evidence="1">The sequence shown here is derived from an EMBL/GenBank/DDBJ whole genome shotgun (WGS) entry which is preliminary data.</text>
</comment>
<organism evidence="1 2">
    <name type="scientific">Actinomadura violacea</name>
    <dbReference type="NCBI Taxonomy" id="2819934"/>
    <lineage>
        <taxon>Bacteria</taxon>
        <taxon>Bacillati</taxon>
        <taxon>Actinomycetota</taxon>
        <taxon>Actinomycetes</taxon>
        <taxon>Streptosporangiales</taxon>
        <taxon>Thermomonosporaceae</taxon>
        <taxon>Actinomadura</taxon>
    </lineage>
</organism>
<protein>
    <submittedName>
        <fullName evidence="1">Uncharacterized protein</fullName>
    </submittedName>
</protein>
<proteinExistence type="predicted"/>
<dbReference type="Proteomes" id="UP000680206">
    <property type="component" value="Unassembled WGS sequence"/>
</dbReference>
<dbReference type="RefSeq" id="WP_208242889.1">
    <property type="nucleotide sequence ID" value="NZ_JAGEPF010000012.1"/>
</dbReference>
<accession>A0ABS3RSW8</accession>
<reference evidence="1 2" key="1">
    <citation type="submission" date="2021-03" db="EMBL/GenBank/DDBJ databases">
        <title>Actinomadura violae sp. nov., isolated from lichen in Thailand.</title>
        <authorList>
            <person name="Kanchanasin P."/>
            <person name="Saeng-In P."/>
            <person name="Phongsopitanun W."/>
            <person name="Yuki M."/>
            <person name="Kudo T."/>
            <person name="Ohkuma M."/>
            <person name="Tanasupawat S."/>
        </authorList>
    </citation>
    <scope>NUCLEOTIDE SEQUENCE [LARGE SCALE GENOMIC DNA]</scope>
    <source>
        <strain evidence="1 2">LCR2-06</strain>
    </source>
</reference>
<evidence type="ECO:0000313" key="2">
    <source>
        <dbReference type="Proteomes" id="UP000680206"/>
    </source>
</evidence>
<gene>
    <name evidence="1" type="ORF">J4709_19935</name>
</gene>
<sequence length="53" mass="5802">MTPLLELDGTSRPALASVRWTTTPQDEAGCWWHAYTDGTRLPPSTVRKATTAS</sequence>